<keyword evidence="2" id="KW-0503">Monooxygenase</keyword>
<name>A0ABT9BQP8_9MICO</name>
<organism evidence="4 5">
    <name type="scientific">Antiquaquibacter soli</name>
    <dbReference type="NCBI Taxonomy" id="3064523"/>
    <lineage>
        <taxon>Bacteria</taxon>
        <taxon>Bacillati</taxon>
        <taxon>Actinomycetota</taxon>
        <taxon>Actinomycetes</taxon>
        <taxon>Micrococcales</taxon>
        <taxon>Microbacteriaceae</taxon>
        <taxon>Antiquaquibacter</taxon>
    </lineage>
</organism>
<evidence type="ECO:0000313" key="5">
    <source>
        <dbReference type="Proteomes" id="UP001241072"/>
    </source>
</evidence>
<dbReference type="EMBL" id="JAUQUB010000003">
    <property type="protein sequence ID" value="MDO7882954.1"/>
    <property type="molecule type" value="Genomic_DNA"/>
</dbReference>
<dbReference type="SUPFAM" id="SSF51905">
    <property type="entry name" value="FAD/NAD(P)-binding domain"/>
    <property type="match status" value="1"/>
</dbReference>
<keyword evidence="1" id="KW-0560">Oxidoreductase</keyword>
<dbReference type="PANTHER" id="PTHR13789:SF309">
    <property type="entry name" value="PUTATIVE (AFU_ORTHOLOGUE AFUA_6G14510)-RELATED"/>
    <property type="match status" value="1"/>
</dbReference>
<dbReference type="PRINTS" id="PR00420">
    <property type="entry name" value="RNGMNOXGNASE"/>
</dbReference>
<accession>A0ABT9BQP8</accession>
<reference evidence="4 5" key="1">
    <citation type="submission" date="2023-07" db="EMBL/GenBank/DDBJ databases">
        <title>Protaetiibacter sp. nov WY-16 isolated from soil.</title>
        <authorList>
            <person name="Liu B."/>
            <person name="Wan Y."/>
        </authorList>
    </citation>
    <scope>NUCLEOTIDE SEQUENCE [LARGE SCALE GENOMIC DNA]</scope>
    <source>
        <strain evidence="4 5">WY-16</strain>
    </source>
</reference>
<protein>
    <submittedName>
        <fullName evidence="4">NAD(P)/FAD-dependent oxidoreductase</fullName>
    </submittedName>
</protein>
<dbReference type="Proteomes" id="UP001241072">
    <property type="component" value="Unassembled WGS sequence"/>
</dbReference>
<keyword evidence="5" id="KW-1185">Reference proteome</keyword>
<proteinExistence type="predicted"/>
<dbReference type="InterPro" id="IPR050493">
    <property type="entry name" value="FAD-dep_Monooxygenase_BioMet"/>
</dbReference>
<feature type="domain" description="FAD-binding" evidence="3">
    <location>
        <begin position="2"/>
        <end position="334"/>
    </location>
</feature>
<evidence type="ECO:0000256" key="1">
    <source>
        <dbReference type="ARBA" id="ARBA00023002"/>
    </source>
</evidence>
<dbReference type="Pfam" id="PF01494">
    <property type="entry name" value="FAD_binding_3"/>
    <property type="match status" value="1"/>
</dbReference>
<comment type="caution">
    <text evidence="4">The sequence shown here is derived from an EMBL/GenBank/DDBJ whole genome shotgun (WGS) entry which is preliminary data.</text>
</comment>
<evidence type="ECO:0000313" key="4">
    <source>
        <dbReference type="EMBL" id="MDO7882954.1"/>
    </source>
</evidence>
<dbReference type="PANTHER" id="PTHR13789">
    <property type="entry name" value="MONOOXYGENASE"/>
    <property type="match status" value="1"/>
</dbReference>
<dbReference type="Gene3D" id="3.50.50.60">
    <property type="entry name" value="FAD/NAD(P)-binding domain"/>
    <property type="match status" value="1"/>
</dbReference>
<dbReference type="InterPro" id="IPR036188">
    <property type="entry name" value="FAD/NAD-bd_sf"/>
</dbReference>
<gene>
    <name evidence="4" type="ORF">Q5716_12020</name>
</gene>
<evidence type="ECO:0000259" key="3">
    <source>
        <dbReference type="Pfam" id="PF01494"/>
    </source>
</evidence>
<dbReference type="InterPro" id="IPR002938">
    <property type="entry name" value="FAD-bd"/>
</dbReference>
<sequence length="389" mass="41420">MTAIIIGGGIAGTATALALHRAGIESAIYESRPTASTGVGSFLTLAVNGVAVLDELGVRPLASIPTPRMRLALGNGDVLTEFPMGEGTLSVRRSELYDALLEAVADAGIPVHYSKQIVDLETSPTRSTAHFADGTSASGSLLVGADGIGSRVRSLLDPRAPRARYLGLLNTGGFSSGVEVPTEPGVMHMMFGRDTFFSWLASGDGEVWWFANPAERHEPDRARLAEMTSEYWRSRLLDLVHRDDPVATRVLEASDEITPAWAMHDFPDVPVWHRGSAVVVGDAAHAASPSSGQGASMALEDGLALGMLVAGTPDAPTALARFEALRRPRVDRVIAQGKASSAGKAPGPFRPLRDAMLRWYFGKPRPATDTAWLWDYRVADDVRGALTGK</sequence>
<dbReference type="RefSeq" id="WP_305003386.1">
    <property type="nucleotide sequence ID" value="NZ_JAUQUB010000003.1"/>
</dbReference>
<evidence type="ECO:0000256" key="2">
    <source>
        <dbReference type="ARBA" id="ARBA00023033"/>
    </source>
</evidence>